<evidence type="ECO:0000256" key="3">
    <source>
        <dbReference type="SAM" id="Phobius"/>
    </source>
</evidence>
<reference evidence="4 5" key="1">
    <citation type="submission" date="2016-10" db="EMBL/GenBank/DDBJ databases">
        <authorList>
            <person name="de Groot N.N."/>
        </authorList>
    </citation>
    <scope>NUCLEOTIDE SEQUENCE [LARGE SCALE GENOMIC DNA]</scope>
    <source>
        <strain evidence="4 5">CGMCC 1.8925</strain>
    </source>
</reference>
<dbReference type="STRING" id="336292.SAMN05660710_02877"/>
<evidence type="ECO:0000313" key="4">
    <source>
        <dbReference type="EMBL" id="SCY81175.1"/>
    </source>
</evidence>
<feature type="compositionally biased region" description="Low complexity" evidence="2">
    <location>
        <begin position="119"/>
        <end position="128"/>
    </location>
</feature>
<dbReference type="Proteomes" id="UP000199502">
    <property type="component" value="Unassembled WGS sequence"/>
</dbReference>
<name>A0A1G5IYI8_9RHOB</name>
<keyword evidence="1" id="KW-0175">Coiled coil</keyword>
<feature type="compositionally biased region" description="Low complexity" evidence="2">
    <location>
        <begin position="169"/>
        <end position="184"/>
    </location>
</feature>
<feature type="compositionally biased region" description="Pro residues" evidence="2">
    <location>
        <begin position="1"/>
        <end position="10"/>
    </location>
</feature>
<feature type="compositionally biased region" description="Low complexity" evidence="2">
    <location>
        <begin position="25"/>
        <end position="42"/>
    </location>
</feature>
<accession>A0A1G5IYI8</accession>
<gene>
    <name evidence="4" type="ORF">SAMN05660710_02877</name>
</gene>
<keyword evidence="3" id="KW-1133">Transmembrane helix</keyword>
<evidence type="ECO:0000256" key="1">
    <source>
        <dbReference type="SAM" id="Coils"/>
    </source>
</evidence>
<feature type="region of interest" description="Disordered" evidence="2">
    <location>
        <begin position="1"/>
        <end position="141"/>
    </location>
</feature>
<dbReference type="EMBL" id="FMVT01000010">
    <property type="protein sequence ID" value="SCY81175.1"/>
    <property type="molecule type" value="Genomic_DNA"/>
</dbReference>
<evidence type="ECO:0000256" key="2">
    <source>
        <dbReference type="SAM" id="MobiDB-lite"/>
    </source>
</evidence>
<proteinExistence type="predicted"/>
<dbReference type="RefSeq" id="WP_175453372.1">
    <property type="nucleotide sequence ID" value="NZ_FMVT01000010.1"/>
</dbReference>
<protein>
    <recommendedName>
        <fullName evidence="6">Inner membrane protein</fullName>
    </recommendedName>
</protein>
<feature type="transmembrane region" description="Helical" evidence="3">
    <location>
        <begin position="139"/>
        <end position="161"/>
    </location>
</feature>
<keyword evidence="5" id="KW-1185">Reference proteome</keyword>
<evidence type="ECO:0008006" key="6">
    <source>
        <dbReference type="Google" id="ProtNLM"/>
    </source>
</evidence>
<feature type="region of interest" description="Disordered" evidence="2">
    <location>
        <begin position="166"/>
        <end position="186"/>
    </location>
</feature>
<keyword evidence="3" id="KW-0472">Membrane</keyword>
<evidence type="ECO:0000313" key="5">
    <source>
        <dbReference type="Proteomes" id="UP000199502"/>
    </source>
</evidence>
<feature type="coiled-coil region" evidence="1">
    <location>
        <begin position="248"/>
        <end position="314"/>
    </location>
</feature>
<keyword evidence="3" id="KW-0812">Transmembrane</keyword>
<organism evidence="4 5">
    <name type="scientific">Paracoccus tibetensis</name>
    <dbReference type="NCBI Taxonomy" id="336292"/>
    <lineage>
        <taxon>Bacteria</taxon>
        <taxon>Pseudomonadati</taxon>
        <taxon>Pseudomonadota</taxon>
        <taxon>Alphaproteobacteria</taxon>
        <taxon>Rhodobacterales</taxon>
        <taxon>Paracoccaceae</taxon>
        <taxon>Paracoccus</taxon>
    </lineage>
</organism>
<sequence length="472" mass="47396">MTKPTKPQPTKPRSRKPDTDNPSGTDTAMDAASAAPETSATPRPLPAAPGTLSSTEIGAGKPAQAGQPGEIRPIESTLVGAGGGLPAAAPKPDAAKSASAKPEAASAGPAPDRPKPSSTAVPPATAPAARRETPRRGGFLPLALGGAVAAGLGAAAAILVLPQLPPEWQPAGGAAPEAAAPEAAPVDEEAIRSIVAAELAARPAPEPAAPGEAQLPPEIAQQLEDQAQRLAALEGAEAPEQPDLSPQIEQLTQQLAAQAQQIEELAARPAFDAEATTAAQQQIEQAAAEAEERLAAAQAEADALQAAAAESTRRAEAVAAIAALQAALDEGVTPEDARQRLEAVGVDSPEALNAPVASLAELQTGFPEASRAALRASYQTESAQGGGNVITNFLRAQTGARSVAPREGDDPDAILSRANAEIQAGRVAPAVDELAALPEPARAAPAMADWLTRAEGYIAAQAALSDLSAQSN</sequence>
<feature type="compositionally biased region" description="Low complexity" evidence="2">
    <location>
        <begin position="86"/>
        <end position="110"/>
    </location>
</feature>
<feature type="compositionally biased region" description="Low complexity" evidence="2">
    <location>
        <begin position="58"/>
        <end position="69"/>
    </location>
</feature>
<dbReference type="AlphaFoldDB" id="A0A1G5IYI8"/>